<comment type="caution">
    <text evidence="1">The sequence shown here is derived from an EMBL/GenBank/DDBJ whole genome shotgun (WGS) entry which is preliminary data.</text>
</comment>
<accession>A0A811UQ55</accession>
<feature type="non-terminal residue" evidence="1">
    <location>
        <position position="57"/>
    </location>
</feature>
<sequence length="57" mass="6712">MTERLWRRMCRSVTNESNDYLQYFFPPFETDADTRTPLSRVALSSWHSNGRSVGRSV</sequence>
<proteinExistence type="predicted"/>
<evidence type="ECO:0000313" key="1">
    <source>
        <dbReference type="EMBL" id="CAD6999143.1"/>
    </source>
</evidence>
<dbReference type="Proteomes" id="UP000606786">
    <property type="component" value="Unassembled WGS sequence"/>
</dbReference>
<protein>
    <submittedName>
        <fullName evidence="1">(Mediterranean fruit fly) hypothetical protein</fullName>
    </submittedName>
</protein>
<evidence type="ECO:0000313" key="2">
    <source>
        <dbReference type="Proteomes" id="UP000606786"/>
    </source>
</evidence>
<organism evidence="1 2">
    <name type="scientific">Ceratitis capitata</name>
    <name type="common">Mediterranean fruit fly</name>
    <name type="synonym">Tephritis capitata</name>
    <dbReference type="NCBI Taxonomy" id="7213"/>
    <lineage>
        <taxon>Eukaryota</taxon>
        <taxon>Metazoa</taxon>
        <taxon>Ecdysozoa</taxon>
        <taxon>Arthropoda</taxon>
        <taxon>Hexapoda</taxon>
        <taxon>Insecta</taxon>
        <taxon>Pterygota</taxon>
        <taxon>Neoptera</taxon>
        <taxon>Endopterygota</taxon>
        <taxon>Diptera</taxon>
        <taxon>Brachycera</taxon>
        <taxon>Muscomorpha</taxon>
        <taxon>Tephritoidea</taxon>
        <taxon>Tephritidae</taxon>
        <taxon>Ceratitis</taxon>
        <taxon>Ceratitis</taxon>
    </lineage>
</organism>
<keyword evidence="2" id="KW-1185">Reference proteome</keyword>
<dbReference type="AlphaFoldDB" id="A0A811UQ55"/>
<gene>
    <name evidence="1" type="ORF">CCAP1982_LOCUS7686</name>
</gene>
<name>A0A811UQ55_CERCA</name>
<reference evidence="1" key="1">
    <citation type="submission" date="2020-11" db="EMBL/GenBank/DDBJ databases">
        <authorList>
            <person name="Whitehead M."/>
        </authorList>
    </citation>
    <scope>NUCLEOTIDE SEQUENCE</scope>
    <source>
        <strain evidence="1">EGII</strain>
    </source>
</reference>
<dbReference type="EMBL" id="CAJHJT010000012">
    <property type="protein sequence ID" value="CAD6999143.1"/>
    <property type="molecule type" value="Genomic_DNA"/>
</dbReference>